<gene>
    <name evidence="6" type="ORF">HPBE_LOCUS13908</name>
</gene>
<protein>
    <submittedName>
        <fullName evidence="8">RING-type domain-containing protein</fullName>
    </submittedName>
</protein>
<evidence type="ECO:0000313" key="8">
    <source>
        <dbReference type="WBParaSite" id="HPBE_0001390701-mRNA-1"/>
    </source>
</evidence>
<dbReference type="PANTHER" id="PTHR22663:SF17">
    <property type="entry name" value="RING FINGER PROTEIN NARYA-RELATED"/>
    <property type="match status" value="1"/>
</dbReference>
<dbReference type="PROSITE" id="PS50089">
    <property type="entry name" value="ZF_RING_2"/>
    <property type="match status" value="1"/>
</dbReference>
<feature type="domain" description="RING-type" evidence="5">
    <location>
        <begin position="8"/>
        <end position="54"/>
    </location>
</feature>
<dbReference type="GO" id="GO:0007131">
    <property type="term" value="P:reciprocal meiotic recombination"/>
    <property type="evidence" value="ECO:0007669"/>
    <property type="project" value="InterPro"/>
</dbReference>
<keyword evidence="1 4" id="KW-0863">Zinc-finger</keyword>
<dbReference type="InterPro" id="IPR001841">
    <property type="entry name" value="Znf_RING"/>
</dbReference>
<organism evidence="6">
    <name type="scientific">Heligmosomoides polygyrus</name>
    <name type="common">Parasitic roundworm</name>
    <dbReference type="NCBI Taxonomy" id="6339"/>
    <lineage>
        <taxon>Eukaryota</taxon>
        <taxon>Metazoa</taxon>
        <taxon>Ecdysozoa</taxon>
        <taxon>Nematoda</taxon>
        <taxon>Chromadorea</taxon>
        <taxon>Rhabditida</taxon>
        <taxon>Rhabditina</taxon>
        <taxon>Rhabditomorpha</taxon>
        <taxon>Strongyloidea</taxon>
        <taxon>Heligmosomidae</taxon>
        <taxon>Heligmosomoides</taxon>
    </lineage>
</organism>
<evidence type="ECO:0000256" key="2">
    <source>
        <dbReference type="ARBA" id="ARBA00022833"/>
    </source>
</evidence>
<dbReference type="AlphaFoldDB" id="A0A3P8DQ96"/>
<dbReference type="GO" id="GO:0007129">
    <property type="term" value="P:homologous chromosome pairing at meiosis"/>
    <property type="evidence" value="ECO:0007669"/>
    <property type="project" value="TreeGrafter"/>
</dbReference>
<dbReference type="Proteomes" id="UP000050761">
    <property type="component" value="Unassembled WGS sequence"/>
</dbReference>
<dbReference type="GO" id="GO:0000795">
    <property type="term" value="C:synaptonemal complex"/>
    <property type="evidence" value="ECO:0007669"/>
    <property type="project" value="InterPro"/>
</dbReference>
<sequence>MGNDWIHCNACGRQPAQGVVFFFSNCGHLVCHKCTANAVSAEGKNHSGTCPVCEKKCSFVEINRNLRPDLQVLFRNPKDLATQYMKTLSQVLEFQASNRTRLATLASEREKKAVKFAHLARDEIKRRIDLENKAVKEHMRLKCELDMERLRCRDLEAKFVFTFFDILTMLRYVP</sequence>
<reference evidence="6 7" key="1">
    <citation type="submission" date="2018-11" db="EMBL/GenBank/DDBJ databases">
        <authorList>
            <consortium name="Pathogen Informatics"/>
        </authorList>
    </citation>
    <scope>NUCLEOTIDE SEQUENCE [LARGE SCALE GENOMIC DNA]</scope>
</reference>
<dbReference type="GO" id="GO:0019789">
    <property type="term" value="F:SUMO transferase activity"/>
    <property type="evidence" value="ECO:0007669"/>
    <property type="project" value="InterPro"/>
</dbReference>
<reference evidence="8" key="2">
    <citation type="submission" date="2019-09" db="UniProtKB">
        <authorList>
            <consortium name="WormBaseParasite"/>
        </authorList>
    </citation>
    <scope>IDENTIFICATION</scope>
</reference>
<evidence type="ECO:0000256" key="1">
    <source>
        <dbReference type="ARBA" id="ARBA00022771"/>
    </source>
</evidence>
<dbReference type="InterPro" id="IPR013083">
    <property type="entry name" value="Znf_RING/FYVE/PHD"/>
</dbReference>
<evidence type="ECO:0000313" key="6">
    <source>
        <dbReference type="EMBL" id="VDO97835.1"/>
    </source>
</evidence>
<keyword evidence="3" id="KW-0469">Meiosis</keyword>
<dbReference type="SUPFAM" id="SSF57850">
    <property type="entry name" value="RING/U-box"/>
    <property type="match status" value="1"/>
</dbReference>
<dbReference type="Gene3D" id="3.30.40.10">
    <property type="entry name" value="Zinc/RING finger domain, C3HC4 (zinc finger)"/>
    <property type="match status" value="1"/>
</dbReference>
<dbReference type="InterPro" id="IPR042123">
    <property type="entry name" value="Zip3/RNF212-like"/>
</dbReference>
<proteinExistence type="predicted"/>
<dbReference type="GO" id="GO:0016925">
    <property type="term" value="P:protein sumoylation"/>
    <property type="evidence" value="ECO:0007669"/>
    <property type="project" value="TreeGrafter"/>
</dbReference>
<dbReference type="EMBL" id="UZAH01028126">
    <property type="protein sequence ID" value="VDO97835.1"/>
    <property type="molecule type" value="Genomic_DNA"/>
</dbReference>
<keyword evidence="2" id="KW-0862">Zinc</keyword>
<dbReference type="WBParaSite" id="HPBE_0001390701-mRNA-1">
    <property type="protein sequence ID" value="HPBE_0001390701-mRNA-1"/>
    <property type="gene ID" value="HPBE_0001390701"/>
</dbReference>
<name>A0A3P8DQ96_HELPZ</name>
<dbReference type="Pfam" id="PF14634">
    <property type="entry name" value="zf-RING_5"/>
    <property type="match status" value="1"/>
</dbReference>
<dbReference type="GO" id="GO:0008270">
    <property type="term" value="F:zinc ion binding"/>
    <property type="evidence" value="ECO:0007669"/>
    <property type="project" value="UniProtKB-KW"/>
</dbReference>
<evidence type="ECO:0000259" key="5">
    <source>
        <dbReference type="PROSITE" id="PS50089"/>
    </source>
</evidence>
<keyword evidence="1 4" id="KW-0479">Metal-binding</keyword>
<evidence type="ECO:0000256" key="4">
    <source>
        <dbReference type="PROSITE-ProRule" id="PRU00175"/>
    </source>
</evidence>
<accession>A0A3P8DQ96</accession>
<dbReference type="OrthoDB" id="2535391at2759"/>
<dbReference type="PANTHER" id="PTHR22663">
    <property type="entry name" value="RING FINGER PROTEIN NARYA-RELATED"/>
    <property type="match status" value="1"/>
</dbReference>
<keyword evidence="7" id="KW-1185">Reference proteome</keyword>
<evidence type="ECO:0000313" key="7">
    <source>
        <dbReference type="Proteomes" id="UP000050761"/>
    </source>
</evidence>
<evidence type="ECO:0000256" key="3">
    <source>
        <dbReference type="ARBA" id="ARBA00023254"/>
    </source>
</evidence>